<dbReference type="InterPro" id="IPR002545">
    <property type="entry name" value="CheW-lke_dom"/>
</dbReference>
<feature type="domain" description="CheW-like" evidence="1">
    <location>
        <begin position="1"/>
        <end position="143"/>
    </location>
</feature>
<dbReference type="Gene3D" id="2.30.30.40">
    <property type="entry name" value="SH3 Domains"/>
    <property type="match status" value="1"/>
</dbReference>
<organism evidence="2">
    <name type="scientific">hydrothermal vent metagenome</name>
    <dbReference type="NCBI Taxonomy" id="652676"/>
    <lineage>
        <taxon>unclassified sequences</taxon>
        <taxon>metagenomes</taxon>
        <taxon>ecological metagenomes</taxon>
    </lineage>
</organism>
<dbReference type="PANTHER" id="PTHR22617">
    <property type="entry name" value="CHEMOTAXIS SENSOR HISTIDINE KINASE-RELATED"/>
    <property type="match status" value="1"/>
</dbReference>
<dbReference type="EMBL" id="UOFS01000042">
    <property type="protein sequence ID" value="VAX00129.1"/>
    <property type="molecule type" value="Genomic_DNA"/>
</dbReference>
<dbReference type="InterPro" id="IPR039315">
    <property type="entry name" value="CheW"/>
</dbReference>
<dbReference type="PROSITE" id="PS50851">
    <property type="entry name" value="CHEW"/>
    <property type="match status" value="1"/>
</dbReference>
<dbReference type="GO" id="GO:0005829">
    <property type="term" value="C:cytosol"/>
    <property type="evidence" value="ECO:0007669"/>
    <property type="project" value="TreeGrafter"/>
</dbReference>
<gene>
    <name evidence="2" type="ORF">MNBD_GAMMA22-1143</name>
</gene>
<proteinExistence type="predicted"/>
<dbReference type="AlphaFoldDB" id="A0A3B1A2Z6"/>
<name>A0A3B1A2Z6_9ZZZZ</name>
<sequence length="153" mass="17172">MLLVSLHIEQHHFVIAAKKIIEILPLTSLKPISRAPDFIAGLLDYRGLAVPVINLCQLNNGVNYNRVLSSRIVLVNYTANNRKMYPLGLIAEKVTETINVSKNEFQASGISIDSTPYLGDVTRDNSDLIHYVKINELLTEQLEAMLFNESYNS</sequence>
<evidence type="ECO:0000313" key="2">
    <source>
        <dbReference type="EMBL" id="VAX00129.1"/>
    </source>
</evidence>
<accession>A0A3B1A2Z6</accession>
<dbReference type="SMART" id="SM00260">
    <property type="entry name" value="CheW"/>
    <property type="match status" value="1"/>
</dbReference>
<dbReference type="Pfam" id="PF01584">
    <property type="entry name" value="CheW"/>
    <property type="match status" value="1"/>
</dbReference>
<dbReference type="PANTHER" id="PTHR22617:SF43">
    <property type="entry name" value="PROTEIN PILI"/>
    <property type="match status" value="1"/>
</dbReference>
<dbReference type="InterPro" id="IPR036061">
    <property type="entry name" value="CheW-like_dom_sf"/>
</dbReference>
<evidence type="ECO:0000259" key="1">
    <source>
        <dbReference type="PROSITE" id="PS50851"/>
    </source>
</evidence>
<dbReference type="SUPFAM" id="SSF50341">
    <property type="entry name" value="CheW-like"/>
    <property type="match status" value="1"/>
</dbReference>
<dbReference type="GO" id="GO:0006935">
    <property type="term" value="P:chemotaxis"/>
    <property type="evidence" value="ECO:0007669"/>
    <property type="project" value="InterPro"/>
</dbReference>
<protein>
    <recommendedName>
        <fullName evidence="1">CheW-like domain-containing protein</fullName>
    </recommendedName>
</protein>
<dbReference type="GO" id="GO:0007165">
    <property type="term" value="P:signal transduction"/>
    <property type="evidence" value="ECO:0007669"/>
    <property type="project" value="InterPro"/>
</dbReference>
<dbReference type="Gene3D" id="2.40.50.180">
    <property type="entry name" value="CheA-289, Domain 4"/>
    <property type="match status" value="1"/>
</dbReference>
<reference evidence="2" key="1">
    <citation type="submission" date="2018-06" db="EMBL/GenBank/DDBJ databases">
        <authorList>
            <person name="Zhirakovskaya E."/>
        </authorList>
    </citation>
    <scope>NUCLEOTIDE SEQUENCE</scope>
</reference>